<dbReference type="STRING" id="1122209.SAMN02745752_01570"/>
<keyword evidence="3" id="KW-1185">Reference proteome</keyword>
<evidence type="ECO:0000313" key="3">
    <source>
        <dbReference type="Proteomes" id="UP000182350"/>
    </source>
</evidence>
<protein>
    <submittedName>
        <fullName evidence="2">SnoaL-like domain-containing protein</fullName>
    </submittedName>
</protein>
<name>A0A1K1WVD2_9GAMM</name>
<dbReference type="InterPro" id="IPR032710">
    <property type="entry name" value="NTF2-like_dom_sf"/>
</dbReference>
<dbReference type="Gene3D" id="3.10.450.50">
    <property type="match status" value="1"/>
</dbReference>
<evidence type="ECO:0000313" key="2">
    <source>
        <dbReference type="EMBL" id="SFX40749.1"/>
    </source>
</evidence>
<accession>A0A1K1WVD2</accession>
<dbReference type="AlphaFoldDB" id="A0A1K1WVD2"/>
<dbReference type="Proteomes" id="UP000182350">
    <property type="component" value="Unassembled WGS sequence"/>
</dbReference>
<organism evidence="2 3">
    <name type="scientific">Marinospirillum alkaliphilum DSM 21637</name>
    <dbReference type="NCBI Taxonomy" id="1122209"/>
    <lineage>
        <taxon>Bacteria</taxon>
        <taxon>Pseudomonadati</taxon>
        <taxon>Pseudomonadota</taxon>
        <taxon>Gammaproteobacteria</taxon>
        <taxon>Oceanospirillales</taxon>
        <taxon>Oceanospirillaceae</taxon>
        <taxon>Marinospirillum</taxon>
    </lineage>
</organism>
<feature type="domain" description="SnoaL-like" evidence="1">
    <location>
        <begin position="12"/>
        <end position="112"/>
    </location>
</feature>
<dbReference type="OrthoDB" id="1115105at2"/>
<sequence length="143" mass="16792">MLCPTRVQEFFDFYQKLDKNCTKDLHQFYAKQITFTDPFHQVQGLDALVAYFDKLYARVTAISFEFDEPQLLGERVWASWVMTYSHPRINGGKPVRVEGVSRLDWQDSKVMAHRDFFDAGQMLYEHLPLLGGVIRLLQRRMAV</sequence>
<dbReference type="SUPFAM" id="SSF54427">
    <property type="entry name" value="NTF2-like"/>
    <property type="match status" value="1"/>
</dbReference>
<dbReference type="RefSeq" id="WP_072325800.1">
    <property type="nucleotide sequence ID" value="NZ_FPJW01000004.1"/>
</dbReference>
<proteinExistence type="predicted"/>
<reference evidence="2 3" key="1">
    <citation type="submission" date="2016-11" db="EMBL/GenBank/DDBJ databases">
        <authorList>
            <person name="Jaros S."/>
            <person name="Januszkiewicz K."/>
            <person name="Wedrychowicz H."/>
        </authorList>
    </citation>
    <scope>NUCLEOTIDE SEQUENCE [LARGE SCALE GENOMIC DNA]</scope>
    <source>
        <strain evidence="2 3">DSM 21637</strain>
    </source>
</reference>
<dbReference type="InterPro" id="IPR037401">
    <property type="entry name" value="SnoaL-like"/>
</dbReference>
<dbReference type="Pfam" id="PF12680">
    <property type="entry name" value="SnoaL_2"/>
    <property type="match status" value="1"/>
</dbReference>
<gene>
    <name evidence="2" type="ORF">SAMN02745752_01570</name>
</gene>
<dbReference type="EMBL" id="FPJW01000004">
    <property type="protein sequence ID" value="SFX40749.1"/>
    <property type="molecule type" value="Genomic_DNA"/>
</dbReference>
<evidence type="ECO:0000259" key="1">
    <source>
        <dbReference type="Pfam" id="PF12680"/>
    </source>
</evidence>